<keyword evidence="2" id="KW-1185">Reference proteome</keyword>
<dbReference type="PANTHER" id="PTHR43167">
    <property type="entry name" value="PUTATIVE (AFU_ORTHOLOGUE AFUA_6G01830)-RELATED"/>
    <property type="match status" value="1"/>
</dbReference>
<sequence>MSLHGTDAYRDLDDLPTLVRRAVRASRRHGFGYSCRPEQGRLLQLLAAGAPHRVGETGTGCGVGLAWLASGAPHGARLVSVERDRERARIATEVFQGRDHVEVIHGDWRLIDDHGPYDLLVLDGGGQGKGDGVADPARLLAPGGVVVIDDFTPATTWPPRFNGAPDLSRLHWLEHPDLHATELRLAPDLSVVVGTRLPAA</sequence>
<comment type="caution">
    <text evidence="1">The sequence shown here is derived from an EMBL/GenBank/DDBJ whole genome shotgun (WGS) entry which is preliminary data.</text>
</comment>
<dbReference type="SUPFAM" id="SSF53335">
    <property type="entry name" value="S-adenosyl-L-methionine-dependent methyltransferases"/>
    <property type="match status" value="1"/>
</dbReference>
<evidence type="ECO:0000313" key="2">
    <source>
        <dbReference type="Proteomes" id="UP000050867"/>
    </source>
</evidence>
<organism evidence="1 2">
    <name type="scientific">Wenjunlia vitaminophila</name>
    <name type="common">Streptomyces vitaminophilus</name>
    <dbReference type="NCBI Taxonomy" id="76728"/>
    <lineage>
        <taxon>Bacteria</taxon>
        <taxon>Bacillati</taxon>
        <taxon>Actinomycetota</taxon>
        <taxon>Actinomycetes</taxon>
        <taxon>Kitasatosporales</taxon>
        <taxon>Streptomycetaceae</taxon>
        <taxon>Wenjunlia</taxon>
    </lineage>
</organism>
<dbReference type="EMBL" id="LLZU01000033">
    <property type="protein sequence ID" value="KRV48014.1"/>
    <property type="molecule type" value="Genomic_DNA"/>
</dbReference>
<keyword evidence="1" id="KW-0808">Transferase</keyword>
<dbReference type="AlphaFoldDB" id="A0A0T6LPH7"/>
<dbReference type="STRING" id="76728.AQ490_27160"/>
<dbReference type="Pfam" id="PF13578">
    <property type="entry name" value="Methyltransf_24"/>
    <property type="match status" value="1"/>
</dbReference>
<dbReference type="GO" id="GO:0016740">
    <property type="term" value="F:transferase activity"/>
    <property type="evidence" value="ECO:0007669"/>
    <property type="project" value="UniProtKB-KW"/>
</dbReference>
<dbReference type="RefSeq" id="WP_018384373.1">
    <property type="nucleotide sequence ID" value="NZ_LLZU01000033.1"/>
</dbReference>
<protein>
    <submittedName>
        <fullName evidence="1">Transferase</fullName>
    </submittedName>
</protein>
<name>A0A0T6LPH7_WENVI</name>
<dbReference type="InterPro" id="IPR029063">
    <property type="entry name" value="SAM-dependent_MTases_sf"/>
</dbReference>
<reference evidence="1 2" key="1">
    <citation type="submission" date="2015-10" db="EMBL/GenBank/DDBJ databases">
        <title>Draft genome sequence of pyrrolomycin-producing Streptomyces vitaminophilus.</title>
        <authorList>
            <person name="Graham D.E."/>
            <person name="Mahan K.M."/>
            <person name="Klingeman D.M."/>
            <person name="Hettich R.L."/>
            <person name="Parry R.J."/>
        </authorList>
    </citation>
    <scope>NUCLEOTIDE SEQUENCE [LARGE SCALE GENOMIC DNA]</scope>
    <source>
        <strain evidence="1 2">ATCC 31673</strain>
    </source>
</reference>
<dbReference type="OrthoDB" id="484536at2"/>
<dbReference type="CDD" id="cd02440">
    <property type="entry name" value="AdoMet_MTases"/>
    <property type="match status" value="1"/>
</dbReference>
<dbReference type="PANTHER" id="PTHR43167:SF1">
    <property type="entry name" value="PUTATIVE (AFU_ORTHOLOGUE AFUA_6G01830)-RELATED"/>
    <property type="match status" value="1"/>
</dbReference>
<dbReference type="Gene3D" id="3.40.50.150">
    <property type="entry name" value="Vaccinia Virus protein VP39"/>
    <property type="match status" value="1"/>
</dbReference>
<dbReference type="eggNOG" id="COG4122">
    <property type="taxonomic scope" value="Bacteria"/>
</dbReference>
<evidence type="ECO:0000313" key="1">
    <source>
        <dbReference type="EMBL" id="KRV48014.1"/>
    </source>
</evidence>
<dbReference type="Proteomes" id="UP000050867">
    <property type="component" value="Unassembled WGS sequence"/>
</dbReference>
<accession>A0A0T6LPH7</accession>
<gene>
    <name evidence="1" type="ORF">AQ490_27160</name>
</gene>
<proteinExistence type="predicted"/>